<name>A0A2S9ISP4_9HYPH</name>
<reference evidence="1 2" key="1">
    <citation type="submission" date="2018-02" db="EMBL/GenBank/DDBJ databases">
        <title>The draft genome of Phyllobacterium sp. 1N-3.</title>
        <authorList>
            <person name="Liu L."/>
            <person name="Li L."/>
            <person name="Zhang X."/>
            <person name="Wang T."/>
            <person name="Liang L."/>
        </authorList>
    </citation>
    <scope>NUCLEOTIDE SEQUENCE [LARGE SCALE GENOMIC DNA]</scope>
    <source>
        <strain evidence="1 2">1N-3</strain>
    </source>
</reference>
<accession>A0A2S9ISP4</accession>
<dbReference type="Proteomes" id="UP000239434">
    <property type="component" value="Unassembled WGS sequence"/>
</dbReference>
<dbReference type="AlphaFoldDB" id="A0A2S9ISP4"/>
<proteinExistence type="predicted"/>
<dbReference type="EMBL" id="PVBR01000006">
    <property type="protein sequence ID" value="PRD43536.1"/>
    <property type="molecule type" value="Genomic_DNA"/>
</dbReference>
<organism evidence="1 2">
    <name type="scientific">Phyllobacterium phragmitis</name>
    <dbReference type="NCBI Taxonomy" id="2670329"/>
    <lineage>
        <taxon>Bacteria</taxon>
        <taxon>Pseudomonadati</taxon>
        <taxon>Pseudomonadota</taxon>
        <taxon>Alphaproteobacteria</taxon>
        <taxon>Hyphomicrobiales</taxon>
        <taxon>Phyllobacteriaceae</taxon>
        <taxon>Phyllobacterium</taxon>
    </lineage>
</organism>
<evidence type="ECO:0000313" key="1">
    <source>
        <dbReference type="EMBL" id="PRD43536.1"/>
    </source>
</evidence>
<evidence type="ECO:0000313" key="2">
    <source>
        <dbReference type="Proteomes" id="UP000239434"/>
    </source>
</evidence>
<keyword evidence="2" id="KW-1185">Reference proteome</keyword>
<comment type="caution">
    <text evidence="1">The sequence shown here is derived from an EMBL/GenBank/DDBJ whole genome shotgun (WGS) entry which is preliminary data.</text>
</comment>
<sequence length="131" mass="14808">MPFFTVETTYHLPVYRRRTYEAASADDACRVAISDDGWEDAKEDVDTSGETYVTGLWKGRQAYAVPDIPIPERFDETVQRKAEMFSILLALLREPAQKMGLSQHDFERWLPRAQTAIARADAIVGNPAEGE</sequence>
<gene>
    <name evidence="1" type="ORF">C5748_09695</name>
</gene>
<protein>
    <submittedName>
        <fullName evidence="1">Uncharacterized protein</fullName>
    </submittedName>
</protein>
<dbReference type="RefSeq" id="WP_105741748.1">
    <property type="nucleotide sequence ID" value="NZ_PVBR01000006.1"/>
</dbReference>